<evidence type="ECO:0000313" key="3">
    <source>
        <dbReference type="Proteomes" id="UP000061348"/>
    </source>
</evidence>
<name>A0A109LBA9_PSEFL</name>
<dbReference type="PATRIC" id="fig|294.194.peg.6606"/>
<organism evidence="2 3">
    <name type="scientific">Pseudomonas fluorescens</name>
    <dbReference type="NCBI Taxonomy" id="294"/>
    <lineage>
        <taxon>Bacteria</taxon>
        <taxon>Pseudomonadati</taxon>
        <taxon>Pseudomonadota</taxon>
        <taxon>Gammaproteobacteria</taxon>
        <taxon>Pseudomonadales</taxon>
        <taxon>Pseudomonadaceae</taxon>
        <taxon>Pseudomonas</taxon>
    </lineage>
</organism>
<gene>
    <name evidence="2" type="ORF">PFLmoz3_05961</name>
</gene>
<evidence type="ECO:0000313" key="2">
    <source>
        <dbReference type="EMBL" id="KWV84423.1"/>
    </source>
</evidence>
<dbReference type="RefSeq" id="WP_230960198.1">
    <property type="nucleotide sequence ID" value="NZ_LCYA01000206.1"/>
</dbReference>
<keyword evidence="1" id="KW-0812">Transmembrane</keyword>
<dbReference type="Proteomes" id="UP000061348">
    <property type="component" value="Unassembled WGS sequence"/>
</dbReference>
<sequence length="271" mass="30680">MFNFLKDRFERKLFGWAILALICLCAIKLKFTPIGYMLTEWPRIILFFQSKAFEEIIGDLLTGLIAAYFFYVVIDVVPRMRKEQKTMEVLNRLVASVIDSYAKAHWFGHTMAITHVNLDFLTLDSLDNMIEDVKMDKPSFGKLKCALFTAHSRYSDFSSTLNLAASMGSERALQWLVLTDKVRLLVDNYEAHPESDDYDASHVYGIGRSEIDDTAIDFLDYESALEGFVGSLQLGVLEYLEQARNWISPVAANDPSNTPNDLYIDGTPAAG</sequence>
<feature type="transmembrane region" description="Helical" evidence="1">
    <location>
        <begin position="56"/>
        <end position="77"/>
    </location>
</feature>
<accession>A0A109LBA9</accession>
<evidence type="ECO:0000256" key="1">
    <source>
        <dbReference type="SAM" id="Phobius"/>
    </source>
</evidence>
<keyword evidence="1" id="KW-0472">Membrane</keyword>
<feature type="transmembrane region" description="Helical" evidence="1">
    <location>
        <begin position="12"/>
        <end position="36"/>
    </location>
</feature>
<dbReference type="EMBL" id="LCYA01000206">
    <property type="protein sequence ID" value="KWV84423.1"/>
    <property type="molecule type" value="Genomic_DNA"/>
</dbReference>
<comment type="caution">
    <text evidence="2">The sequence shown here is derived from an EMBL/GenBank/DDBJ whole genome shotgun (WGS) entry which is preliminary data.</text>
</comment>
<dbReference type="AlphaFoldDB" id="A0A109LBA9"/>
<protein>
    <submittedName>
        <fullName evidence="2">Uncharacterized protein</fullName>
    </submittedName>
</protein>
<keyword evidence="1" id="KW-1133">Transmembrane helix</keyword>
<proteinExistence type="predicted"/>
<reference evidence="2 3" key="1">
    <citation type="submission" date="2015-05" db="EMBL/GenBank/DDBJ databases">
        <title>A genomic and transcriptomic approach to investigate the blue pigment phenotype in Pseudomonas fluorescens.</title>
        <authorList>
            <person name="Andreani N.A."/>
            <person name="Cardazzo B."/>
        </authorList>
    </citation>
    <scope>NUCLEOTIDE SEQUENCE [LARGE SCALE GENOMIC DNA]</scope>
    <source>
        <strain evidence="2 3">Ps_22</strain>
    </source>
</reference>